<dbReference type="EMBL" id="JWJG01000007">
    <property type="protein sequence ID" value="KIF84101.1"/>
    <property type="molecule type" value="Genomic_DNA"/>
</dbReference>
<reference evidence="1 2" key="1">
    <citation type="submission" date="2014-12" db="EMBL/GenBank/DDBJ databases">
        <title>Denitrispirillum autotrophicum gen. nov., sp. nov., Denitrifying, Facultatively Autotrophic Bacteria Isolated from Rice Paddy Soil.</title>
        <authorList>
            <person name="Ishii S."/>
            <person name="Ashida N."/>
            <person name="Ohno H."/>
            <person name="Otsuka S."/>
            <person name="Yokota A."/>
            <person name="Senoo K."/>
        </authorList>
    </citation>
    <scope>NUCLEOTIDE SEQUENCE [LARGE SCALE GENOMIC DNA]</scope>
    <source>
        <strain evidence="1 2">TSA66</strain>
    </source>
</reference>
<proteinExistence type="predicted"/>
<organism evidence="1 2">
    <name type="scientific">Noviherbaspirillum autotrophicum</name>
    <dbReference type="NCBI Taxonomy" id="709839"/>
    <lineage>
        <taxon>Bacteria</taxon>
        <taxon>Pseudomonadati</taxon>
        <taxon>Pseudomonadota</taxon>
        <taxon>Betaproteobacteria</taxon>
        <taxon>Burkholderiales</taxon>
        <taxon>Oxalobacteraceae</taxon>
        <taxon>Noviherbaspirillum</taxon>
    </lineage>
</organism>
<gene>
    <name evidence="1" type="ORF">TSA66_00700</name>
</gene>
<evidence type="ECO:0000313" key="2">
    <source>
        <dbReference type="Proteomes" id="UP000031572"/>
    </source>
</evidence>
<keyword evidence="2" id="KW-1185">Reference proteome</keyword>
<name>A0A0C2C198_9BURK</name>
<dbReference type="AlphaFoldDB" id="A0A0C2C198"/>
<protein>
    <submittedName>
        <fullName evidence="1">Uncharacterized protein</fullName>
    </submittedName>
</protein>
<evidence type="ECO:0000313" key="1">
    <source>
        <dbReference type="EMBL" id="KIF84101.1"/>
    </source>
</evidence>
<comment type="caution">
    <text evidence="1">The sequence shown here is derived from an EMBL/GenBank/DDBJ whole genome shotgun (WGS) entry which is preliminary data.</text>
</comment>
<dbReference type="Proteomes" id="UP000031572">
    <property type="component" value="Unassembled WGS sequence"/>
</dbReference>
<accession>A0A0C2C198</accession>
<sequence length="93" mass="10475">MAQRLFQRTVNDLYPGILRQVMELKIFKSAASTKRGHSASGTDALLDCARVACPHTCAKKYLLLKMLRLLGNERSQAPYGMHDYAELQAHAHF</sequence>